<dbReference type="EMBL" id="JAHRHJ020000001">
    <property type="protein sequence ID" value="KAH9329091.1"/>
    <property type="molecule type" value="Genomic_DNA"/>
</dbReference>
<organism evidence="2 3">
    <name type="scientific">Taxus chinensis</name>
    <name type="common">Chinese yew</name>
    <name type="synonym">Taxus wallichiana var. chinensis</name>
    <dbReference type="NCBI Taxonomy" id="29808"/>
    <lineage>
        <taxon>Eukaryota</taxon>
        <taxon>Viridiplantae</taxon>
        <taxon>Streptophyta</taxon>
        <taxon>Embryophyta</taxon>
        <taxon>Tracheophyta</taxon>
        <taxon>Spermatophyta</taxon>
        <taxon>Pinopsida</taxon>
        <taxon>Pinidae</taxon>
        <taxon>Conifers II</taxon>
        <taxon>Cupressales</taxon>
        <taxon>Taxaceae</taxon>
        <taxon>Taxus</taxon>
    </lineage>
</organism>
<feature type="non-terminal residue" evidence="2">
    <location>
        <position position="1"/>
    </location>
</feature>
<dbReference type="AlphaFoldDB" id="A0AA38LMG9"/>
<dbReference type="Proteomes" id="UP000824469">
    <property type="component" value="Unassembled WGS sequence"/>
</dbReference>
<feature type="region of interest" description="Disordered" evidence="1">
    <location>
        <begin position="1"/>
        <end position="60"/>
    </location>
</feature>
<reference evidence="2 3" key="1">
    <citation type="journal article" date="2021" name="Nat. Plants">
        <title>The Taxus genome provides insights into paclitaxel biosynthesis.</title>
        <authorList>
            <person name="Xiong X."/>
            <person name="Gou J."/>
            <person name="Liao Q."/>
            <person name="Li Y."/>
            <person name="Zhou Q."/>
            <person name="Bi G."/>
            <person name="Li C."/>
            <person name="Du R."/>
            <person name="Wang X."/>
            <person name="Sun T."/>
            <person name="Guo L."/>
            <person name="Liang H."/>
            <person name="Lu P."/>
            <person name="Wu Y."/>
            <person name="Zhang Z."/>
            <person name="Ro D.K."/>
            <person name="Shang Y."/>
            <person name="Huang S."/>
            <person name="Yan J."/>
        </authorList>
    </citation>
    <scope>NUCLEOTIDE SEQUENCE [LARGE SCALE GENOMIC DNA]</scope>
    <source>
        <strain evidence="2">Ta-2019</strain>
    </source>
</reference>
<evidence type="ECO:0000313" key="3">
    <source>
        <dbReference type="Proteomes" id="UP000824469"/>
    </source>
</evidence>
<feature type="compositionally biased region" description="Acidic residues" evidence="1">
    <location>
        <begin position="48"/>
        <end position="60"/>
    </location>
</feature>
<feature type="compositionally biased region" description="Basic and acidic residues" evidence="1">
    <location>
        <begin position="22"/>
        <end position="32"/>
    </location>
</feature>
<keyword evidence="3" id="KW-1185">Reference proteome</keyword>
<name>A0AA38LMG9_TAXCH</name>
<proteinExistence type="predicted"/>
<sequence>SASVSEGAGEHKGLEDGDEEVEQVREPSEQGDGHNVLHSTANMHDVFGDSDEEEPQEYAS</sequence>
<evidence type="ECO:0000256" key="1">
    <source>
        <dbReference type="SAM" id="MobiDB-lite"/>
    </source>
</evidence>
<comment type="caution">
    <text evidence="2">The sequence shown here is derived from an EMBL/GenBank/DDBJ whole genome shotgun (WGS) entry which is preliminary data.</text>
</comment>
<accession>A0AA38LMG9</accession>
<protein>
    <submittedName>
        <fullName evidence="2">Uncharacterized protein</fullName>
    </submittedName>
</protein>
<evidence type="ECO:0000313" key="2">
    <source>
        <dbReference type="EMBL" id="KAH9329091.1"/>
    </source>
</evidence>
<gene>
    <name evidence="2" type="ORF">KI387_001199</name>
</gene>